<sequence length="78" mass="8538">MSFAVNRHQMVSASELAQNLAKPLPVSDAQLIALQALRNDIGRLQTRIEHGAPWYQRFGLDQNAALLDALLPLVSSGE</sequence>
<accession>A0A377NEL9</accession>
<name>A0A377NEL9_9GAMM</name>
<evidence type="ECO:0000313" key="2">
    <source>
        <dbReference type="Proteomes" id="UP000254304"/>
    </source>
</evidence>
<protein>
    <submittedName>
        <fullName evidence="1">Uncharacterized protein conserved in bacteria</fullName>
    </submittedName>
</protein>
<proteinExistence type="predicted"/>
<dbReference type="AlphaFoldDB" id="A0A377NEL9"/>
<gene>
    <name evidence="1" type="ORF">NCTC12157_02136</name>
</gene>
<reference evidence="1 2" key="1">
    <citation type="submission" date="2018-06" db="EMBL/GenBank/DDBJ databases">
        <authorList>
            <consortium name="Pathogen Informatics"/>
            <person name="Doyle S."/>
        </authorList>
    </citation>
    <scope>NUCLEOTIDE SEQUENCE [LARGE SCALE GENOMIC DNA]</scope>
    <source>
        <strain evidence="1 2">NCTC12157</strain>
    </source>
</reference>
<dbReference type="Proteomes" id="UP000254304">
    <property type="component" value="Unassembled WGS sequence"/>
</dbReference>
<dbReference type="EMBL" id="UGGO01000001">
    <property type="protein sequence ID" value="STQ44416.1"/>
    <property type="molecule type" value="Genomic_DNA"/>
</dbReference>
<organism evidence="1 2">
    <name type="scientific">Ewingella americana</name>
    <dbReference type="NCBI Taxonomy" id="41202"/>
    <lineage>
        <taxon>Bacteria</taxon>
        <taxon>Pseudomonadati</taxon>
        <taxon>Pseudomonadota</taxon>
        <taxon>Gammaproteobacteria</taxon>
        <taxon>Enterobacterales</taxon>
        <taxon>Yersiniaceae</taxon>
        <taxon>Ewingella</taxon>
    </lineage>
</organism>
<evidence type="ECO:0000313" key="1">
    <source>
        <dbReference type="EMBL" id="STQ44416.1"/>
    </source>
</evidence>